<evidence type="ECO:0000313" key="1">
    <source>
        <dbReference type="EMBL" id="SDA99972.1"/>
    </source>
</evidence>
<evidence type="ECO:0000313" key="2">
    <source>
        <dbReference type="Proteomes" id="UP000198588"/>
    </source>
</evidence>
<gene>
    <name evidence="1" type="ORF">SAMN02927914_06806</name>
</gene>
<protein>
    <submittedName>
        <fullName evidence="1">Uncharacterized protein</fullName>
    </submittedName>
</protein>
<dbReference type="EMBL" id="FMXM01000075">
    <property type="protein sequence ID" value="SDA99972.1"/>
    <property type="molecule type" value="Genomic_DNA"/>
</dbReference>
<reference evidence="1 2" key="1">
    <citation type="submission" date="2016-10" db="EMBL/GenBank/DDBJ databases">
        <authorList>
            <person name="de Groot N.N."/>
        </authorList>
    </citation>
    <scope>NUCLEOTIDE SEQUENCE [LARGE SCALE GENOMIC DNA]</scope>
    <source>
        <strain evidence="1 2">CGMCC 1.12097</strain>
    </source>
</reference>
<accession>A0A1G5ZZ44</accession>
<name>A0A1G5ZZ44_9HYPH</name>
<proteinExistence type="predicted"/>
<dbReference type="Proteomes" id="UP000198588">
    <property type="component" value="Unassembled WGS sequence"/>
</dbReference>
<sequence length="52" mass="5807">MNTIPTSGHLVVVRDSFARKLLELARRALVCDQVIPYLGPGLLRLALSQTFR</sequence>
<organism evidence="1 2">
    <name type="scientific">Mesorhizobium qingshengii</name>
    <dbReference type="NCBI Taxonomy" id="1165689"/>
    <lineage>
        <taxon>Bacteria</taxon>
        <taxon>Pseudomonadati</taxon>
        <taxon>Pseudomonadota</taxon>
        <taxon>Alphaproteobacteria</taxon>
        <taxon>Hyphomicrobiales</taxon>
        <taxon>Phyllobacteriaceae</taxon>
        <taxon>Mesorhizobium</taxon>
    </lineage>
</organism>
<dbReference type="AlphaFoldDB" id="A0A1G5ZZ44"/>
<dbReference type="STRING" id="1165689.SAMN02927914_06806"/>